<dbReference type="PROSITE" id="PS50157">
    <property type="entry name" value="ZINC_FINGER_C2H2_2"/>
    <property type="match status" value="1"/>
</dbReference>
<comment type="caution">
    <text evidence="3">The sequence shown here is derived from an EMBL/GenBank/DDBJ whole genome shotgun (WGS) entry which is preliminary data.</text>
</comment>
<name>A0A397UVF5_9GLOM</name>
<reference evidence="3 4" key="1">
    <citation type="submission" date="2018-06" db="EMBL/GenBank/DDBJ databases">
        <title>Comparative genomics reveals the genomic features of Rhizophagus irregularis, R. cerebriforme, R. diaphanum and Gigaspora rosea, and their symbiotic lifestyle signature.</title>
        <authorList>
            <person name="Morin E."/>
            <person name="San Clemente H."/>
            <person name="Chen E.C.H."/>
            <person name="De La Providencia I."/>
            <person name="Hainaut M."/>
            <person name="Kuo A."/>
            <person name="Kohler A."/>
            <person name="Murat C."/>
            <person name="Tang N."/>
            <person name="Roy S."/>
            <person name="Loubradou J."/>
            <person name="Henrissat B."/>
            <person name="Grigoriev I.V."/>
            <person name="Corradi N."/>
            <person name="Roux C."/>
            <person name="Martin F.M."/>
        </authorList>
    </citation>
    <scope>NUCLEOTIDE SEQUENCE [LARGE SCALE GENOMIC DNA]</scope>
    <source>
        <strain evidence="3 4">DAOM 194757</strain>
    </source>
</reference>
<protein>
    <recommendedName>
        <fullName evidence="2">C2H2-type domain-containing protein</fullName>
    </recommendedName>
</protein>
<keyword evidence="1" id="KW-0862">Zinc</keyword>
<dbReference type="AlphaFoldDB" id="A0A397UVF5"/>
<accession>A0A397UVF5</accession>
<dbReference type="OrthoDB" id="2415911at2759"/>
<dbReference type="Proteomes" id="UP000266673">
    <property type="component" value="Unassembled WGS sequence"/>
</dbReference>
<sequence length="370" mass="43113">MRWQCEHCNREFSKPNALTQHVSQKHLHFQSSPNQEVSNEQVDDDIWDLPEDYPNYDSSEYGDLYHPRTVKWPNDAYHEFIEIINKYRLSNSAGDAFITFFNKFSNLDISPLLPSTKAGKEFLDDTIVPYIMFKEIPVKTFQNVEYVFYCQSLIKTIKSLLMIDSINQLLVLQYEDKKEVRNGVECRIFREQYHSNWWKREESDLLLGQHLLLLILYSDATTLDYMGKSSGHPMFLSLGNIPNHQRNKPESKALIGYLPILKAMNSKTKNSDKFRTAQRKVFQKCLLTLLEPIVEGPELHFVVCGDIITFIPRISIIIADMVEADKFTNVYQLSCSRWPCAKCLVSRDDLNNTNLTEIIPRTPRCYETSD</sequence>
<keyword evidence="1" id="KW-0479">Metal-binding</keyword>
<evidence type="ECO:0000256" key="1">
    <source>
        <dbReference type="PROSITE-ProRule" id="PRU00042"/>
    </source>
</evidence>
<dbReference type="PROSITE" id="PS00028">
    <property type="entry name" value="ZINC_FINGER_C2H2_1"/>
    <property type="match status" value="1"/>
</dbReference>
<evidence type="ECO:0000259" key="2">
    <source>
        <dbReference type="PROSITE" id="PS50157"/>
    </source>
</evidence>
<organism evidence="3 4">
    <name type="scientific">Gigaspora rosea</name>
    <dbReference type="NCBI Taxonomy" id="44941"/>
    <lineage>
        <taxon>Eukaryota</taxon>
        <taxon>Fungi</taxon>
        <taxon>Fungi incertae sedis</taxon>
        <taxon>Mucoromycota</taxon>
        <taxon>Glomeromycotina</taxon>
        <taxon>Glomeromycetes</taxon>
        <taxon>Diversisporales</taxon>
        <taxon>Gigasporaceae</taxon>
        <taxon>Gigaspora</taxon>
    </lineage>
</organism>
<keyword evidence="4" id="KW-1185">Reference proteome</keyword>
<feature type="domain" description="C2H2-type" evidence="2">
    <location>
        <begin position="3"/>
        <end position="33"/>
    </location>
</feature>
<dbReference type="InterPro" id="IPR041078">
    <property type="entry name" value="Plavaka"/>
</dbReference>
<dbReference type="STRING" id="44941.A0A397UVF5"/>
<evidence type="ECO:0000313" key="3">
    <source>
        <dbReference type="EMBL" id="RIB11186.1"/>
    </source>
</evidence>
<dbReference type="GO" id="GO:0008270">
    <property type="term" value="F:zinc ion binding"/>
    <property type="evidence" value="ECO:0007669"/>
    <property type="project" value="UniProtKB-KW"/>
</dbReference>
<dbReference type="EMBL" id="QKWP01001164">
    <property type="protein sequence ID" value="RIB11186.1"/>
    <property type="molecule type" value="Genomic_DNA"/>
</dbReference>
<keyword evidence="1" id="KW-0863">Zinc-finger</keyword>
<dbReference type="SMART" id="SM00355">
    <property type="entry name" value="ZnF_C2H2"/>
    <property type="match status" value="1"/>
</dbReference>
<proteinExistence type="predicted"/>
<dbReference type="Pfam" id="PF18759">
    <property type="entry name" value="Plavaka"/>
    <property type="match status" value="1"/>
</dbReference>
<gene>
    <name evidence="3" type="ORF">C2G38_2042881</name>
</gene>
<evidence type="ECO:0000313" key="4">
    <source>
        <dbReference type="Proteomes" id="UP000266673"/>
    </source>
</evidence>
<dbReference type="InterPro" id="IPR013087">
    <property type="entry name" value="Znf_C2H2_type"/>
</dbReference>